<reference evidence="2 3" key="1">
    <citation type="submission" date="2019-11" db="EMBL/GenBank/DDBJ databases">
        <title>Metabolism of dissolved organic matter in forest soils.</title>
        <authorList>
            <person name="Cyle K.T."/>
            <person name="Wilhelm R.C."/>
            <person name="Martinez C.E."/>
        </authorList>
    </citation>
    <scope>NUCLEOTIDE SEQUENCE [LARGE SCALE GENOMIC DNA]</scope>
    <source>
        <strain evidence="2 3">5N</strain>
    </source>
</reference>
<dbReference type="NCBIfam" id="TIGR01841">
    <property type="entry name" value="phasin"/>
    <property type="match status" value="1"/>
</dbReference>
<dbReference type="Pfam" id="PF09361">
    <property type="entry name" value="Phasin_2"/>
    <property type="match status" value="1"/>
</dbReference>
<dbReference type="Proteomes" id="UP000655523">
    <property type="component" value="Unassembled WGS sequence"/>
</dbReference>
<evidence type="ECO:0000313" key="3">
    <source>
        <dbReference type="Proteomes" id="UP000655523"/>
    </source>
</evidence>
<dbReference type="InterPro" id="IPR010127">
    <property type="entry name" value="Phasin_subfam-1"/>
</dbReference>
<name>A0A972P3C3_9BURK</name>
<dbReference type="InterPro" id="IPR018968">
    <property type="entry name" value="Phasin"/>
</dbReference>
<feature type="domain" description="Phasin" evidence="1">
    <location>
        <begin position="7"/>
        <end position="105"/>
    </location>
</feature>
<gene>
    <name evidence="2" type="primary">phaP</name>
    <name evidence="2" type="ORF">GNZ13_49620</name>
</gene>
<dbReference type="AlphaFoldDB" id="A0A972P3C3"/>
<accession>A0A972P3C3</accession>
<dbReference type="RefSeq" id="WP_172178815.1">
    <property type="nucleotide sequence ID" value="NZ_WOEZ01000316.1"/>
</dbReference>
<sequence>MSILSIEQIAAIQKTNVDTLFSLTSKAFEGLEKVVALNLQVIKSSLSESEERTRKALSAKDPQELFSLQANSQSGIEKIQSYSRHLFDIASATQAEFAKIAAAQYEAQNHRVQTLIDDAAKNGPAGSEAAVAALKSAITATNTLYETLNRTARQVVETGESNFSAATTAVSKATRQAYGQASRTATR</sequence>
<organism evidence="2 3">
    <name type="scientific">Paraburkholderia elongata</name>
    <dbReference type="NCBI Taxonomy" id="2675747"/>
    <lineage>
        <taxon>Bacteria</taxon>
        <taxon>Pseudomonadati</taxon>
        <taxon>Pseudomonadota</taxon>
        <taxon>Betaproteobacteria</taxon>
        <taxon>Burkholderiales</taxon>
        <taxon>Burkholderiaceae</taxon>
        <taxon>Paraburkholderia</taxon>
    </lineage>
</organism>
<evidence type="ECO:0000313" key="2">
    <source>
        <dbReference type="EMBL" id="NPT62360.1"/>
    </source>
</evidence>
<dbReference type="EMBL" id="WOEZ01000316">
    <property type="protein sequence ID" value="NPT62360.1"/>
    <property type="molecule type" value="Genomic_DNA"/>
</dbReference>
<protein>
    <submittedName>
        <fullName evidence="2">TIGR01841 family phasin</fullName>
    </submittedName>
</protein>
<keyword evidence="3" id="KW-1185">Reference proteome</keyword>
<comment type="caution">
    <text evidence="2">The sequence shown here is derived from an EMBL/GenBank/DDBJ whole genome shotgun (WGS) entry which is preliminary data.</text>
</comment>
<evidence type="ECO:0000259" key="1">
    <source>
        <dbReference type="Pfam" id="PF09361"/>
    </source>
</evidence>
<proteinExistence type="predicted"/>